<name>A0A6A5TQ71_9PLEO</name>
<keyword evidence="1" id="KW-0732">Signal</keyword>
<protein>
    <submittedName>
        <fullName evidence="2">Uncharacterized protein</fullName>
    </submittedName>
</protein>
<sequence>MQLPNIITTTIVLTSTTLALALPQPQSHPNSTPHLPHIYPRAIDPALVPDFGVKPNQKIANSADCQGINNSRIPCQCPPNRQTFITKLNQFVDAGNAFGSPVKFPQGTDAASQKTRTNALILTLQNLNGKGVGCPLVSTTFGSLPR</sequence>
<dbReference type="AlphaFoldDB" id="A0A6A5TQ71"/>
<gene>
    <name evidence="2" type="ORF">CC80DRAFT_537127</name>
</gene>
<evidence type="ECO:0000313" key="2">
    <source>
        <dbReference type="EMBL" id="KAF1953849.1"/>
    </source>
</evidence>
<proteinExistence type="predicted"/>
<accession>A0A6A5TQ71</accession>
<keyword evidence="3" id="KW-1185">Reference proteome</keyword>
<dbReference type="Proteomes" id="UP000800035">
    <property type="component" value="Unassembled WGS sequence"/>
</dbReference>
<evidence type="ECO:0000313" key="3">
    <source>
        <dbReference type="Proteomes" id="UP000800035"/>
    </source>
</evidence>
<organism evidence="2 3">
    <name type="scientific">Byssothecium circinans</name>
    <dbReference type="NCBI Taxonomy" id="147558"/>
    <lineage>
        <taxon>Eukaryota</taxon>
        <taxon>Fungi</taxon>
        <taxon>Dikarya</taxon>
        <taxon>Ascomycota</taxon>
        <taxon>Pezizomycotina</taxon>
        <taxon>Dothideomycetes</taxon>
        <taxon>Pleosporomycetidae</taxon>
        <taxon>Pleosporales</taxon>
        <taxon>Massarineae</taxon>
        <taxon>Massarinaceae</taxon>
        <taxon>Byssothecium</taxon>
    </lineage>
</organism>
<feature type="chain" id="PRO_5025554406" evidence="1">
    <location>
        <begin position="22"/>
        <end position="146"/>
    </location>
</feature>
<reference evidence="2" key="1">
    <citation type="journal article" date="2020" name="Stud. Mycol.">
        <title>101 Dothideomycetes genomes: a test case for predicting lifestyles and emergence of pathogens.</title>
        <authorList>
            <person name="Haridas S."/>
            <person name="Albert R."/>
            <person name="Binder M."/>
            <person name="Bloem J."/>
            <person name="Labutti K."/>
            <person name="Salamov A."/>
            <person name="Andreopoulos B."/>
            <person name="Baker S."/>
            <person name="Barry K."/>
            <person name="Bills G."/>
            <person name="Bluhm B."/>
            <person name="Cannon C."/>
            <person name="Castanera R."/>
            <person name="Culley D."/>
            <person name="Daum C."/>
            <person name="Ezra D."/>
            <person name="Gonzalez J."/>
            <person name="Henrissat B."/>
            <person name="Kuo A."/>
            <person name="Liang C."/>
            <person name="Lipzen A."/>
            <person name="Lutzoni F."/>
            <person name="Magnuson J."/>
            <person name="Mondo S."/>
            <person name="Nolan M."/>
            <person name="Ohm R."/>
            <person name="Pangilinan J."/>
            <person name="Park H.-J."/>
            <person name="Ramirez L."/>
            <person name="Alfaro M."/>
            <person name="Sun H."/>
            <person name="Tritt A."/>
            <person name="Yoshinaga Y."/>
            <person name="Zwiers L.-H."/>
            <person name="Turgeon B."/>
            <person name="Goodwin S."/>
            <person name="Spatafora J."/>
            <person name="Crous P."/>
            <person name="Grigoriev I."/>
        </authorList>
    </citation>
    <scope>NUCLEOTIDE SEQUENCE</scope>
    <source>
        <strain evidence="2">CBS 675.92</strain>
    </source>
</reference>
<evidence type="ECO:0000256" key="1">
    <source>
        <dbReference type="SAM" id="SignalP"/>
    </source>
</evidence>
<feature type="signal peptide" evidence="1">
    <location>
        <begin position="1"/>
        <end position="21"/>
    </location>
</feature>
<dbReference type="OrthoDB" id="2140240at2759"/>
<dbReference type="EMBL" id="ML977001">
    <property type="protein sequence ID" value="KAF1953849.1"/>
    <property type="molecule type" value="Genomic_DNA"/>
</dbReference>